<comment type="similarity">
    <text evidence="1">Belongs to the short-chain dehydrogenases/reductases (SDR) family.</text>
</comment>
<evidence type="ECO:0000313" key="3">
    <source>
        <dbReference type="EMBL" id="CAB4599342.1"/>
    </source>
</evidence>
<protein>
    <submittedName>
        <fullName evidence="5">Unannotated protein</fullName>
    </submittedName>
</protein>
<dbReference type="PRINTS" id="PR00081">
    <property type="entry name" value="GDHRDH"/>
</dbReference>
<dbReference type="EMBL" id="CAEZXH010000033">
    <property type="protein sequence ID" value="CAB4682993.1"/>
    <property type="molecule type" value="Genomic_DNA"/>
</dbReference>
<evidence type="ECO:0000313" key="4">
    <source>
        <dbReference type="EMBL" id="CAB4682993.1"/>
    </source>
</evidence>
<dbReference type="NCBIfam" id="NF004846">
    <property type="entry name" value="PRK06197.1"/>
    <property type="match status" value="1"/>
</dbReference>
<accession>A0A6J6RSL1</accession>
<dbReference type="EMBL" id="CAFBLI010000079">
    <property type="protein sequence ID" value="CAB4871815.1"/>
    <property type="molecule type" value="Genomic_DNA"/>
</dbReference>
<dbReference type="GO" id="GO:0016491">
    <property type="term" value="F:oxidoreductase activity"/>
    <property type="evidence" value="ECO:0007669"/>
    <property type="project" value="UniProtKB-KW"/>
</dbReference>
<organism evidence="5">
    <name type="scientific">freshwater metagenome</name>
    <dbReference type="NCBI Taxonomy" id="449393"/>
    <lineage>
        <taxon>unclassified sequences</taxon>
        <taxon>metagenomes</taxon>
        <taxon>ecological metagenomes</taxon>
    </lineage>
</organism>
<proteinExistence type="inferred from homology"/>
<dbReference type="EMBL" id="CAEZYJ010000150">
    <property type="protein sequence ID" value="CAB4725429.1"/>
    <property type="molecule type" value="Genomic_DNA"/>
</dbReference>
<evidence type="ECO:0000256" key="2">
    <source>
        <dbReference type="ARBA" id="ARBA00023002"/>
    </source>
</evidence>
<gene>
    <name evidence="3" type="ORF">UFOPK1811_00672</name>
    <name evidence="4" type="ORF">UFOPK2360_00689</name>
    <name evidence="5" type="ORF">UFOPK2659_00939</name>
    <name evidence="6" type="ORF">UFOPK3306_00982</name>
</gene>
<sequence length="309" mass="33046">MAALPEISAKWSKPRDLTGENVLITGASGGLGLAVAKQVAENGGNLILAVRNVRKTSALAKQLSIASRGSIDVIELDLSNLKSVHSAADQVSKDIDILILNAGVMATPLRHTVDGFELQMGTNHLGHFAFSGLLQNKLKAGARVVSVSSQAHRLAQFPPAKIMDICRGVGEYQPWQAYARSKVSNLLFINELQRRNSKSKKIIAVAAHPGWSATNLQMVGPEMRNQLMMARGSAFFNSAFAQSADKGALPILCAATLADLPGGSYLGPNGFLEMRGFPKYTRASSTAYDQGLAQSLWQISEELTGVSWS</sequence>
<evidence type="ECO:0000256" key="1">
    <source>
        <dbReference type="ARBA" id="ARBA00006484"/>
    </source>
</evidence>
<name>A0A6J6RSL1_9ZZZZ</name>
<dbReference type="PANTHER" id="PTHR24320">
    <property type="entry name" value="RETINOL DEHYDROGENASE"/>
    <property type="match status" value="1"/>
</dbReference>
<dbReference type="Gene3D" id="3.40.50.720">
    <property type="entry name" value="NAD(P)-binding Rossmann-like Domain"/>
    <property type="match status" value="1"/>
</dbReference>
<evidence type="ECO:0000313" key="5">
    <source>
        <dbReference type="EMBL" id="CAB4725429.1"/>
    </source>
</evidence>
<keyword evidence="2" id="KW-0560">Oxidoreductase</keyword>
<dbReference type="SUPFAM" id="SSF51735">
    <property type="entry name" value="NAD(P)-binding Rossmann-fold domains"/>
    <property type="match status" value="1"/>
</dbReference>
<evidence type="ECO:0000313" key="6">
    <source>
        <dbReference type="EMBL" id="CAB4871815.1"/>
    </source>
</evidence>
<reference evidence="5" key="1">
    <citation type="submission" date="2020-05" db="EMBL/GenBank/DDBJ databases">
        <authorList>
            <person name="Chiriac C."/>
            <person name="Salcher M."/>
            <person name="Ghai R."/>
            <person name="Kavagutti S V."/>
        </authorList>
    </citation>
    <scope>NUCLEOTIDE SEQUENCE</scope>
</reference>
<dbReference type="Pfam" id="PF00106">
    <property type="entry name" value="adh_short"/>
    <property type="match status" value="1"/>
</dbReference>
<dbReference type="AlphaFoldDB" id="A0A6J6RSL1"/>
<dbReference type="InterPro" id="IPR002347">
    <property type="entry name" value="SDR_fam"/>
</dbReference>
<dbReference type="PANTHER" id="PTHR24320:SF148">
    <property type="entry name" value="NAD(P)-BINDING ROSSMANN-FOLD SUPERFAMILY PROTEIN"/>
    <property type="match status" value="1"/>
</dbReference>
<dbReference type="EMBL" id="CAEZUJ010000020">
    <property type="protein sequence ID" value="CAB4599342.1"/>
    <property type="molecule type" value="Genomic_DNA"/>
</dbReference>
<dbReference type="InterPro" id="IPR036291">
    <property type="entry name" value="NAD(P)-bd_dom_sf"/>
</dbReference>